<feature type="non-terminal residue" evidence="2">
    <location>
        <position position="107"/>
    </location>
</feature>
<name>A0AAW0Y7Z7_CHEQU</name>
<reference evidence="2 3" key="1">
    <citation type="journal article" date="2024" name="BMC Genomics">
        <title>Genome assembly of redclaw crayfish (Cherax quadricarinatus) provides insights into its immune adaptation and hypoxia tolerance.</title>
        <authorList>
            <person name="Liu Z."/>
            <person name="Zheng J."/>
            <person name="Li H."/>
            <person name="Fang K."/>
            <person name="Wang S."/>
            <person name="He J."/>
            <person name="Zhou D."/>
            <person name="Weng S."/>
            <person name="Chi M."/>
            <person name="Gu Z."/>
            <person name="He J."/>
            <person name="Li F."/>
            <person name="Wang M."/>
        </authorList>
    </citation>
    <scope>NUCLEOTIDE SEQUENCE [LARGE SCALE GENOMIC DNA]</scope>
    <source>
        <strain evidence="2">ZL_2023a</strain>
    </source>
</reference>
<feature type="region of interest" description="Disordered" evidence="1">
    <location>
        <begin position="1"/>
        <end position="39"/>
    </location>
</feature>
<feature type="compositionally biased region" description="Polar residues" evidence="1">
    <location>
        <begin position="93"/>
        <end position="107"/>
    </location>
</feature>
<evidence type="ECO:0000256" key="1">
    <source>
        <dbReference type="SAM" id="MobiDB-lite"/>
    </source>
</evidence>
<comment type="caution">
    <text evidence="2">The sequence shown here is derived from an EMBL/GenBank/DDBJ whole genome shotgun (WGS) entry which is preliminary data.</text>
</comment>
<proteinExistence type="predicted"/>
<dbReference type="Proteomes" id="UP001445076">
    <property type="component" value="Unassembled WGS sequence"/>
</dbReference>
<keyword evidence="3" id="KW-1185">Reference proteome</keyword>
<accession>A0AAW0Y7Z7</accession>
<evidence type="ECO:0000313" key="2">
    <source>
        <dbReference type="EMBL" id="KAK8748114.1"/>
    </source>
</evidence>
<sequence>MEDVSKMGVASDVNKMGVPSDASKIGVPSDVSKIGVPSDVSKIGVPSDVSKIGVASDTHQHIQQVMQRTRSGGSGHASRLVPKKIWRARSKSQSRASVGTTSIWTPM</sequence>
<dbReference type="AlphaFoldDB" id="A0AAW0Y7Z7"/>
<evidence type="ECO:0000313" key="3">
    <source>
        <dbReference type="Proteomes" id="UP001445076"/>
    </source>
</evidence>
<organism evidence="2 3">
    <name type="scientific">Cherax quadricarinatus</name>
    <name type="common">Australian red claw crayfish</name>
    <dbReference type="NCBI Taxonomy" id="27406"/>
    <lineage>
        <taxon>Eukaryota</taxon>
        <taxon>Metazoa</taxon>
        <taxon>Ecdysozoa</taxon>
        <taxon>Arthropoda</taxon>
        <taxon>Crustacea</taxon>
        <taxon>Multicrustacea</taxon>
        <taxon>Malacostraca</taxon>
        <taxon>Eumalacostraca</taxon>
        <taxon>Eucarida</taxon>
        <taxon>Decapoda</taxon>
        <taxon>Pleocyemata</taxon>
        <taxon>Astacidea</taxon>
        <taxon>Parastacoidea</taxon>
        <taxon>Parastacidae</taxon>
        <taxon>Cherax</taxon>
    </lineage>
</organism>
<feature type="region of interest" description="Disordered" evidence="1">
    <location>
        <begin position="87"/>
        <end position="107"/>
    </location>
</feature>
<dbReference type="EMBL" id="JARKIK010000013">
    <property type="protein sequence ID" value="KAK8748114.1"/>
    <property type="molecule type" value="Genomic_DNA"/>
</dbReference>
<protein>
    <submittedName>
        <fullName evidence="2">Uncharacterized protein</fullName>
    </submittedName>
</protein>
<gene>
    <name evidence="2" type="ORF">OTU49_016324</name>
</gene>